<dbReference type="STRING" id="1346286.SAMN05444362_11766"/>
<dbReference type="Proteomes" id="UP000184480">
    <property type="component" value="Unassembled WGS sequence"/>
</dbReference>
<dbReference type="Gene3D" id="1.10.260.40">
    <property type="entry name" value="lambda repressor-like DNA-binding domains"/>
    <property type="match status" value="1"/>
</dbReference>
<dbReference type="CDD" id="cd00093">
    <property type="entry name" value="HTH_XRE"/>
    <property type="match status" value="1"/>
</dbReference>
<dbReference type="SUPFAM" id="SSF47413">
    <property type="entry name" value="lambda repressor-like DNA-binding domains"/>
    <property type="match status" value="1"/>
</dbReference>
<keyword evidence="3" id="KW-1185">Reference proteome</keyword>
<dbReference type="AlphaFoldDB" id="A0A1M5HWK1"/>
<name>A0A1M5HWK1_9BACT</name>
<evidence type="ECO:0000259" key="1">
    <source>
        <dbReference type="PROSITE" id="PS50943"/>
    </source>
</evidence>
<dbReference type="GO" id="GO:0003677">
    <property type="term" value="F:DNA binding"/>
    <property type="evidence" value="ECO:0007669"/>
    <property type="project" value="InterPro"/>
</dbReference>
<evidence type="ECO:0000313" key="2">
    <source>
        <dbReference type="EMBL" id="SHG20328.1"/>
    </source>
</evidence>
<dbReference type="InterPro" id="IPR010982">
    <property type="entry name" value="Lambda_DNA-bd_dom_sf"/>
</dbReference>
<feature type="domain" description="HTH cro/C1-type" evidence="1">
    <location>
        <begin position="11"/>
        <end position="65"/>
    </location>
</feature>
<gene>
    <name evidence="2" type="ORF">SAMN05444362_11766</name>
</gene>
<proteinExistence type="predicted"/>
<reference evidence="3" key="1">
    <citation type="submission" date="2016-11" db="EMBL/GenBank/DDBJ databases">
        <authorList>
            <person name="Varghese N."/>
            <person name="Submissions S."/>
        </authorList>
    </citation>
    <scope>NUCLEOTIDE SEQUENCE [LARGE SCALE GENOMIC DNA]</scope>
    <source>
        <strain evidence="3">DSM 27370</strain>
    </source>
</reference>
<sequence length="104" mass="11928">MNINQSTGEILRENREKKGLLLRQVAALLDIDTAILSKVERGERKATKEQIIKLADILSLNREKLLIHYLSEKIAYELVDEDVASQTLKVAEERVKYLKAHKSQ</sequence>
<dbReference type="InterPro" id="IPR001387">
    <property type="entry name" value="Cro/C1-type_HTH"/>
</dbReference>
<protein>
    <submittedName>
        <fullName evidence="2">Helix-turn-helix</fullName>
    </submittedName>
</protein>
<dbReference type="Pfam" id="PF01381">
    <property type="entry name" value="HTH_3"/>
    <property type="match status" value="1"/>
</dbReference>
<dbReference type="OrthoDB" id="4762426at2"/>
<dbReference type="PROSITE" id="PS50943">
    <property type="entry name" value="HTH_CROC1"/>
    <property type="match status" value="1"/>
</dbReference>
<organism evidence="2 3">
    <name type="scientific">Dysgonomonas macrotermitis</name>
    <dbReference type="NCBI Taxonomy" id="1346286"/>
    <lineage>
        <taxon>Bacteria</taxon>
        <taxon>Pseudomonadati</taxon>
        <taxon>Bacteroidota</taxon>
        <taxon>Bacteroidia</taxon>
        <taxon>Bacteroidales</taxon>
        <taxon>Dysgonomonadaceae</taxon>
        <taxon>Dysgonomonas</taxon>
    </lineage>
</organism>
<evidence type="ECO:0000313" key="3">
    <source>
        <dbReference type="Proteomes" id="UP000184480"/>
    </source>
</evidence>
<accession>A0A1M5HWK1</accession>
<dbReference type="SMART" id="SM00530">
    <property type="entry name" value="HTH_XRE"/>
    <property type="match status" value="1"/>
</dbReference>
<dbReference type="RefSeq" id="WP_062182665.1">
    <property type="nucleotide sequence ID" value="NZ_BBXL01000018.1"/>
</dbReference>
<dbReference type="EMBL" id="FQUC01000017">
    <property type="protein sequence ID" value="SHG20328.1"/>
    <property type="molecule type" value="Genomic_DNA"/>
</dbReference>